<dbReference type="InterPro" id="IPR023214">
    <property type="entry name" value="HAD_sf"/>
</dbReference>
<dbReference type="GO" id="GO:0097367">
    <property type="term" value="F:carbohydrate derivative binding"/>
    <property type="evidence" value="ECO:0007669"/>
    <property type="project" value="InterPro"/>
</dbReference>
<feature type="domain" description="SIS" evidence="1">
    <location>
        <begin position="27"/>
        <end position="165"/>
    </location>
</feature>
<comment type="caution">
    <text evidence="2">The sequence shown here is derived from an EMBL/GenBank/DDBJ whole genome shotgun (WGS) entry which is preliminary data.</text>
</comment>
<accession>A0A5J5IJ03</accession>
<dbReference type="RefSeq" id="WP_150413098.1">
    <property type="nucleotide sequence ID" value="NZ_VYQF01000001.1"/>
</dbReference>
<evidence type="ECO:0000259" key="1">
    <source>
        <dbReference type="PROSITE" id="PS51464"/>
    </source>
</evidence>
<dbReference type="InterPro" id="IPR046348">
    <property type="entry name" value="SIS_dom_sf"/>
</dbReference>
<evidence type="ECO:0000313" key="3">
    <source>
        <dbReference type="Proteomes" id="UP000326903"/>
    </source>
</evidence>
<proteinExistence type="predicted"/>
<gene>
    <name evidence="2" type="ORF">FW778_02930</name>
</gene>
<dbReference type="SUPFAM" id="SSF56784">
    <property type="entry name" value="HAD-like"/>
    <property type="match status" value="1"/>
</dbReference>
<reference evidence="2 3" key="1">
    <citation type="submission" date="2019-09" db="EMBL/GenBank/DDBJ databases">
        <title>Draft genome sequence of Ginsengibacter sp. BR5-29.</title>
        <authorList>
            <person name="Im W.-T."/>
        </authorList>
    </citation>
    <scope>NUCLEOTIDE SEQUENCE [LARGE SCALE GENOMIC DNA]</scope>
    <source>
        <strain evidence="2 3">BR5-29</strain>
    </source>
</reference>
<dbReference type="Proteomes" id="UP000326903">
    <property type="component" value="Unassembled WGS sequence"/>
</dbReference>
<dbReference type="PROSITE" id="PS51464">
    <property type="entry name" value="SIS"/>
    <property type="match status" value="1"/>
</dbReference>
<dbReference type="SUPFAM" id="SSF53697">
    <property type="entry name" value="SIS domain"/>
    <property type="match status" value="1"/>
</dbReference>
<dbReference type="InterPro" id="IPR001347">
    <property type="entry name" value="SIS_dom"/>
</dbReference>
<dbReference type="InterPro" id="IPR036412">
    <property type="entry name" value="HAD-like_sf"/>
</dbReference>
<evidence type="ECO:0000313" key="2">
    <source>
        <dbReference type="EMBL" id="KAA9041009.1"/>
    </source>
</evidence>
<dbReference type="AlphaFoldDB" id="A0A5J5IJ03"/>
<protein>
    <recommendedName>
        <fullName evidence="1">SIS domain-containing protein</fullName>
    </recommendedName>
</protein>
<dbReference type="EMBL" id="VYQF01000001">
    <property type="protein sequence ID" value="KAA9041009.1"/>
    <property type="molecule type" value="Genomic_DNA"/>
</dbReference>
<organism evidence="2 3">
    <name type="scientific">Ginsengibacter hankyongi</name>
    <dbReference type="NCBI Taxonomy" id="2607284"/>
    <lineage>
        <taxon>Bacteria</taxon>
        <taxon>Pseudomonadati</taxon>
        <taxon>Bacteroidota</taxon>
        <taxon>Chitinophagia</taxon>
        <taxon>Chitinophagales</taxon>
        <taxon>Chitinophagaceae</taxon>
        <taxon>Ginsengibacter</taxon>
    </lineage>
</organism>
<dbReference type="Gene3D" id="3.40.50.10490">
    <property type="entry name" value="Glucose-6-phosphate isomerase like protein, domain 1"/>
    <property type="match status" value="1"/>
</dbReference>
<name>A0A5J5IJ03_9BACT</name>
<dbReference type="GO" id="GO:1901135">
    <property type="term" value="P:carbohydrate derivative metabolic process"/>
    <property type="evidence" value="ECO:0007669"/>
    <property type="project" value="InterPro"/>
</dbReference>
<dbReference type="Gene3D" id="3.40.50.1000">
    <property type="entry name" value="HAD superfamily/HAD-like"/>
    <property type="match status" value="1"/>
</dbReference>
<sequence length="626" mass="70286">MGKPFIKEIRKLPETIEWAKKLNLAKLAEIVNKFHHPVYIVGSGGSFSACVYAADLLTAKGIFAKAITPLELFYAKSTIRKSNLVFISASGRNTDILFAFKKAIESEPISIVNICMRKKSKLAALSENYSCCTTFEFEPPYGKDGFLATNSLIAFFVILFRSITNQFMQNEFQPLHKTFYIDFIKRIGHNTCFTILYGSFHHAVAVDLESKFSEAGLAPSLVSDYRHFAHGRHQWFDKKKDSAIIALTCPADEKLCLKTLQLLPEGIPKLVFNSHLENFDGTIELLLQSMELIGLYGIKQGIDPGRPGVPDYGSKIYHLRYEKLISNQGLSTKDVAIVRKAKVTKLSDLSHEQLKDWEKHYLNFIKKISVTKFGSLIFDYDGTLCSSANRFVGLNDEIKSLLINFVKKGFVLGIVSGRGKSLREDLERAFNNDPELMKNVMVGYYNGSDIAPLSNAKHPNKSNHMHPSLVVVKNQLIKIGINPDESPNQLTLGSKTTEEWNSLKEILLNEIMLLDLSDITMVESSHSIDIIPRKIASKNHMLNHCRKLCKSLGLPVEALCIGDKGQWPGNDYELLANEYALSVGEVSSFPKTGWNMFPPGLRDEKAVSYLFGKLKMKKGYFTLTDL</sequence>
<dbReference type="Gene3D" id="3.90.1070.10">
    <property type="match status" value="1"/>
</dbReference>
<keyword evidence="3" id="KW-1185">Reference proteome</keyword>